<sequence length="504" mass="57406">MATKNKGAGRVAWSSEQFNLFVKICVRGTNLGKRNGGGWGDKGYTWLQNELRQVGVEYTKEQLRHKWDWMKDQWKMWKALKGNETGLGWDPIKGTVVAPDEWWNEKIKENSNFARFREKGIGQELYENYQELFLGTVATGEFAYAPSSGVLPNETQETQQFDTADHVEENINAESNFDDDLNEMMNAGFGSGGSFSQAVGENVGLENTKNDNSQHNVQKQKRKELSNDLATKKKKDNKGKKVSGATQMTDTVKELKETIKETMESKTATMCSLLGDRPALGASNRQVQKGFSIQEKLTALEQLMELMSACVQEENLIRFIGRKGVPTQNIMAACSFDMQFTFVMAGWEGKYYVVDAGYQQMEGYLAPYKGTRYHLPDFQRGGRPRGLKEIFNRWHSSLRCCIERTFGVWKARWKILRTMPPYSFYVQRDIVVVSMALHNYIRRKALADPAFERLDKSPNFVPPDIFRDVDDIQAEESSQESGALQMNALRDQIACSLMLANNDY</sequence>
<gene>
    <name evidence="6" type="ORF">GH714_008088</name>
</gene>
<evidence type="ECO:0000259" key="4">
    <source>
        <dbReference type="Pfam" id="PF12776"/>
    </source>
</evidence>
<dbReference type="InterPro" id="IPR024752">
    <property type="entry name" value="Myb/SANT-like_dom"/>
</dbReference>
<feature type="region of interest" description="Disordered" evidence="3">
    <location>
        <begin position="205"/>
        <end position="245"/>
    </location>
</feature>
<dbReference type="Pfam" id="PF13359">
    <property type="entry name" value="DDE_Tnp_4"/>
    <property type="match status" value="1"/>
</dbReference>
<comment type="cofactor">
    <cofactor evidence="1">
        <name>a divalent metal cation</name>
        <dbReference type="ChEBI" id="CHEBI:60240"/>
    </cofactor>
</comment>
<evidence type="ECO:0000256" key="3">
    <source>
        <dbReference type="SAM" id="MobiDB-lite"/>
    </source>
</evidence>
<dbReference type="PANTHER" id="PTHR31704:SF37">
    <property type="entry name" value="HEAT SHOCK PROTEIN"/>
    <property type="match status" value="1"/>
</dbReference>
<accession>A0A6A6LF79</accession>
<comment type="caution">
    <text evidence="6">The sequence shown here is derived from an EMBL/GenBank/DDBJ whole genome shotgun (WGS) entry which is preliminary data.</text>
</comment>
<dbReference type="Pfam" id="PF12776">
    <property type="entry name" value="Myb_DNA-bind_3"/>
    <property type="match status" value="1"/>
</dbReference>
<dbReference type="EMBL" id="JAAGAX010000010">
    <property type="protein sequence ID" value="KAF2300081.1"/>
    <property type="molecule type" value="Genomic_DNA"/>
</dbReference>
<evidence type="ECO:0000256" key="2">
    <source>
        <dbReference type="ARBA" id="ARBA00022723"/>
    </source>
</evidence>
<protein>
    <recommendedName>
        <fullName evidence="8">Myb/SANT-like domain-containing protein</fullName>
    </recommendedName>
</protein>
<feature type="domain" description="Myb/SANT-like" evidence="4">
    <location>
        <begin position="13"/>
        <end position="105"/>
    </location>
</feature>
<feature type="compositionally biased region" description="Basic residues" evidence="3">
    <location>
        <begin position="232"/>
        <end position="241"/>
    </location>
</feature>
<organism evidence="6 7">
    <name type="scientific">Hevea brasiliensis</name>
    <name type="common">Para rubber tree</name>
    <name type="synonym">Siphonia brasiliensis</name>
    <dbReference type="NCBI Taxonomy" id="3981"/>
    <lineage>
        <taxon>Eukaryota</taxon>
        <taxon>Viridiplantae</taxon>
        <taxon>Streptophyta</taxon>
        <taxon>Embryophyta</taxon>
        <taxon>Tracheophyta</taxon>
        <taxon>Spermatophyta</taxon>
        <taxon>Magnoliopsida</taxon>
        <taxon>eudicotyledons</taxon>
        <taxon>Gunneridae</taxon>
        <taxon>Pentapetalae</taxon>
        <taxon>rosids</taxon>
        <taxon>fabids</taxon>
        <taxon>Malpighiales</taxon>
        <taxon>Euphorbiaceae</taxon>
        <taxon>Crotonoideae</taxon>
        <taxon>Micrandreae</taxon>
        <taxon>Hevea</taxon>
    </lineage>
</organism>
<evidence type="ECO:0000256" key="1">
    <source>
        <dbReference type="ARBA" id="ARBA00001968"/>
    </source>
</evidence>
<feature type="compositionally biased region" description="Polar residues" evidence="3">
    <location>
        <begin position="205"/>
        <end position="217"/>
    </location>
</feature>
<name>A0A6A6LF79_HEVBR</name>
<dbReference type="PANTHER" id="PTHR31704">
    <property type="entry name" value="MYB/SANT-LIKE DNA-BINDING DOMAIN PROTEIN-RELATED"/>
    <property type="match status" value="1"/>
</dbReference>
<evidence type="ECO:0000313" key="7">
    <source>
        <dbReference type="Proteomes" id="UP000467840"/>
    </source>
</evidence>
<evidence type="ECO:0008006" key="8">
    <source>
        <dbReference type="Google" id="ProtNLM"/>
    </source>
</evidence>
<dbReference type="Proteomes" id="UP000467840">
    <property type="component" value="Chromosome 4"/>
</dbReference>
<dbReference type="InterPro" id="IPR027806">
    <property type="entry name" value="HARBI1_dom"/>
</dbReference>
<proteinExistence type="predicted"/>
<dbReference type="AlphaFoldDB" id="A0A6A6LF79"/>
<evidence type="ECO:0000313" key="6">
    <source>
        <dbReference type="EMBL" id="KAF2300081.1"/>
    </source>
</evidence>
<evidence type="ECO:0000259" key="5">
    <source>
        <dbReference type="Pfam" id="PF13359"/>
    </source>
</evidence>
<keyword evidence="7" id="KW-1185">Reference proteome</keyword>
<feature type="domain" description="DDE Tnp4" evidence="5">
    <location>
        <begin position="349"/>
        <end position="439"/>
    </location>
</feature>
<dbReference type="GO" id="GO:0046872">
    <property type="term" value="F:metal ion binding"/>
    <property type="evidence" value="ECO:0007669"/>
    <property type="project" value="UniProtKB-KW"/>
</dbReference>
<reference evidence="6 7" key="1">
    <citation type="journal article" date="2020" name="Mol. Plant">
        <title>The Chromosome-Based Rubber Tree Genome Provides New Insights into Spurge Genome Evolution and Rubber Biosynthesis.</title>
        <authorList>
            <person name="Liu J."/>
            <person name="Shi C."/>
            <person name="Shi C.C."/>
            <person name="Li W."/>
            <person name="Zhang Q.J."/>
            <person name="Zhang Y."/>
            <person name="Li K."/>
            <person name="Lu H.F."/>
            <person name="Shi C."/>
            <person name="Zhu S.T."/>
            <person name="Xiao Z.Y."/>
            <person name="Nan H."/>
            <person name="Yue Y."/>
            <person name="Zhu X.G."/>
            <person name="Wu Y."/>
            <person name="Hong X.N."/>
            <person name="Fan G.Y."/>
            <person name="Tong Y."/>
            <person name="Zhang D."/>
            <person name="Mao C.L."/>
            <person name="Liu Y.L."/>
            <person name="Hao S.J."/>
            <person name="Liu W.Q."/>
            <person name="Lv M.Q."/>
            <person name="Zhang H.B."/>
            <person name="Liu Y."/>
            <person name="Hu-Tang G.R."/>
            <person name="Wang J.P."/>
            <person name="Wang J.H."/>
            <person name="Sun Y.H."/>
            <person name="Ni S.B."/>
            <person name="Chen W.B."/>
            <person name="Zhang X.C."/>
            <person name="Jiao Y.N."/>
            <person name="Eichler E.E."/>
            <person name="Li G.H."/>
            <person name="Liu X."/>
            <person name="Gao L.Z."/>
        </authorList>
    </citation>
    <scope>NUCLEOTIDE SEQUENCE [LARGE SCALE GENOMIC DNA]</scope>
    <source>
        <strain evidence="7">cv. GT1</strain>
        <tissue evidence="6">Leaf</tissue>
    </source>
</reference>
<keyword evidence="2" id="KW-0479">Metal-binding</keyword>